<dbReference type="Pfam" id="PF14214">
    <property type="entry name" value="Helitron_like_N"/>
    <property type="match status" value="1"/>
</dbReference>
<proteinExistence type="predicted"/>
<dbReference type="Pfam" id="PF20209">
    <property type="entry name" value="DUF6570"/>
    <property type="match status" value="1"/>
</dbReference>
<dbReference type="HOGENOM" id="CLU_038499_0_0_1"/>
<organism evidence="4 5">
    <name type="scientific">Rhizophagus irregularis (strain DAOM 197198w)</name>
    <name type="common">Glomus intraradices</name>
    <dbReference type="NCBI Taxonomy" id="1432141"/>
    <lineage>
        <taxon>Eukaryota</taxon>
        <taxon>Fungi</taxon>
        <taxon>Fungi incertae sedis</taxon>
        <taxon>Mucoromycota</taxon>
        <taxon>Glomeromycotina</taxon>
        <taxon>Glomeromycetes</taxon>
        <taxon>Glomerales</taxon>
        <taxon>Glomeraceae</taxon>
        <taxon>Rhizophagus</taxon>
    </lineage>
</organism>
<sequence>MKNKKNLSQTAAAIRQRKRRAAESLDERETHLTKDRENKRIKRSLETSNQREARLNRNRAQKQHERQRRVLENADERLNRQDDERHTDTIIQPLSESDCELLQKFRDKMNKLEHKICPVYNERFPSINLILGMCRRCYGNKNEIKKFSRANNMDPGDVPEELKNLTKIEEMLIAGNVINFPQDIGEFVFRLPRHPSTLDTLIVCRSSAESSTSFRDFTVRRDKVRKALCWLKRNNQYYADIIIDDNVLRTLPDEGSIDDLLPQVRDAENRLHHIDYEPRDADHLDELYFSPFPLRNENHVIDDALARMQSETGPVMWPNIDDTAINEFNTPGYIACAFPTLYPTGSADLQAEHVRDVKLAEYFQHLLKYKDGRFARHPRWRYFTLNFQMCWRALQEGKVYVKQSLNGSQLTVGDIQETMKDDNHMADRVVHFGEGLRGTRQFWQKCSSELYDMIKQLGAKGMIFFTFSAADMHWPDLHQLMPHRENENPIDVELDEDRCKHRRQDLINNPHIAAWFFDKRFETFLKTVLISK</sequence>
<name>A0A015JQ49_RHIIW</name>
<feature type="domain" description="Helitron helicase-like" evidence="2">
    <location>
        <begin position="362"/>
        <end position="529"/>
    </location>
</feature>
<accession>A0A015JQ49</accession>
<feature type="region of interest" description="Disordered" evidence="1">
    <location>
        <begin position="1"/>
        <end position="91"/>
    </location>
</feature>
<reference evidence="4 5" key="1">
    <citation type="submission" date="2014-02" db="EMBL/GenBank/DDBJ databases">
        <title>Single nucleus genome sequencing reveals high similarity among nuclei of an endomycorrhizal fungus.</title>
        <authorList>
            <person name="Lin K."/>
            <person name="Geurts R."/>
            <person name="Zhang Z."/>
            <person name="Limpens E."/>
            <person name="Saunders D.G."/>
            <person name="Mu D."/>
            <person name="Pang E."/>
            <person name="Cao H."/>
            <person name="Cha H."/>
            <person name="Lin T."/>
            <person name="Zhou Q."/>
            <person name="Shang Y."/>
            <person name="Li Y."/>
            <person name="Ivanov S."/>
            <person name="Sharma T."/>
            <person name="Velzen R.V."/>
            <person name="Ruijter N.D."/>
            <person name="Aanen D.K."/>
            <person name="Win J."/>
            <person name="Kamoun S."/>
            <person name="Bisseling T."/>
            <person name="Huang S."/>
        </authorList>
    </citation>
    <scope>NUCLEOTIDE SEQUENCE [LARGE SCALE GENOMIC DNA]</scope>
    <source>
        <strain evidence="5">DAOM197198w</strain>
    </source>
</reference>
<dbReference type="InterPro" id="IPR046700">
    <property type="entry name" value="DUF6570"/>
</dbReference>
<dbReference type="AlphaFoldDB" id="A0A015JQ49"/>
<gene>
    <name evidence="4" type="ORF">RirG_096250</name>
</gene>
<evidence type="ECO:0000259" key="2">
    <source>
        <dbReference type="Pfam" id="PF14214"/>
    </source>
</evidence>
<dbReference type="OrthoDB" id="10510858at2759"/>
<evidence type="ECO:0000313" key="4">
    <source>
        <dbReference type="EMBL" id="EXX69415.1"/>
    </source>
</evidence>
<dbReference type="STRING" id="1432141.A0A015JQ49"/>
<dbReference type="Proteomes" id="UP000022910">
    <property type="component" value="Unassembled WGS sequence"/>
</dbReference>
<feature type="compositionally biased region" description="Basic and acidic residues" evidence="1">
    <location>
        <begin position="62"/>
        <end position="88"/>
    </location>
</feature>
<dbReference type="InterPro" id="IPR025476">
    <property type="entry name" value="Helitron_helicase-like"/>
</dbReference>
<dbReference type="EMBL" id="JEMT01016855">
    <property type="protein sequence ID" value="EXX69415.1"/>
    <property type="molecule type" value="Genomic_DNA"/>
</dbReference>
<protein>
    <submittedName>
        <fullName evidence="4">Uncharacterized protein</fullName>
    </submittedName>
</protein>
<feature type="compositionally biased region" description="Basic and acidic residues" evidence="1">
    <location>
        <begin position="21"/>
        <end position="55"/>
    </location>
</feature>
<keyword evidence="5" id="KW-1185">Reference proteome</keyword>
<evidence type="ECO:0000313" key="5">
    <source>
        <dbReference type="Proteomes" id="UP000022910"/>
    </source>
</evidence>
<comment type="caution">
    <text evidence="4">The sequence shown here is derived from an EMBL/GenBank/DDBJ whole genome shotgun (WGS) entry which is preliminary data.</text>
</comment>
<evidence type="ECO:0000259" key="3">
    <source>
        <dbReference type="Pfam" id="PF20209"/>
    </source>
</evidence>
<feature type="compositionally biased region" description="Polar residues" evidence="1">
    <location>
        <begin position="1"/>
        <end position="10"/>
    </location>
</feature>
<evidence type="ECO:0000256" key="1">
    <source>
        <dbReference type="SAM" id="MobiDB-lite"/>
    </source>
</evidence>
<feature type="domain" description="DUF6570" evidence="3">
    <location>
        <begin position="174"/>
        <end position="248"/>
    </location>
</feature>